<feature type="transmembrane region" description="Helical" evidence="12">
    <location>
        <begin position="158"/>
        <end position="182"/>
    </location>
</feature>
<dbReference type="InterPro" id="IPR011577">
    <property type="entry name" value="Cyt_b561_bac/Ni-Hgenase"/>
</dbReference>
<keyword evidence="3" id="KW-0813">Transport</keyword>
<dbReference type="PANTHER" id="PTHR30485:SF1">
    <property type="entry name" value="CYTOCHROME YDHU-RELATED"/>
    <property type="match status" value="1"/>
</dbReference>
<keyword evidence="7" id="KW-0479">Metal-binding</keyword>
<keyword evidence="6 12" id="KW-0812">Transmembrane</keyword>
<keyword evidence="15" id="KW-1185">Reference proteome</keyword>
<dbReference type="EMBL" id="CP093313">
    <property type="protein sequence ID" value="UWZ83559.1"/>
    <property type="molecule type" value="Genomic_DNA"/>
</dbReference>
<keyword evidence="11 12" id="KW-0472">Membrane</keyword>
<dbReference type="KEGG" id="orp:MOP44_23700"/>
<evidence type="ECO:0000259" key="13">
    <source>
        <dbReference type="Pfam" id="PF01292"/>
    </source>
</evidence>
<sequence>MPATASLPQTTIRRHTTLVRVTHWLTFVCFVALLVTGLAIVVSHPRFYWGETGNVNMQPAFVIPIPASRATVPTGYNYVMPDHNGAGRYLHFEAAWGLVLTALVYGIAGIWTGHFRKNLLAGRGEWSWRPYWKRTAQYLRMSRPDTDEAGAYNVLQKAAYAGTVFVLFPAVIWTGLALSPGFNAAFPFFVNVLGGRQSARTLHFLVTIALVIFFVVHVVMVAVSGFRSRMRGMITGRVGDEEEGA</sequence>
<protein>
    <submittedName>
        <fullName evidence="14">Cytochrome b/b6 domain-containing protein</fullName>
    </submittedName>
</protein>
<evidence type="ECO:0000256" key="4">
    <source>
        <dbReference type="ARBA" id="ARBA00022475"/>
    </source>
</evidence>
<dbReference type="GO" id="GO:0005506">
    <property type="term" value="F:iron ion binding"/>
    <property type="evidence" value="ECO:0007669"/>
    <property type="project" value="InterPro"/>
</dbReference>
<evidence type="ECO:0000256" key="1">
    <source>
        <dbReference type="ARBA" id="ARBA00004651"/>
    </source>
</evidence>
<evidence type="ECO:0000256" key="2">
    <source>
        <dbReference type="ARBA" id="ARBA00008622"/>
    </source>
</evidence>
<evidence type="ECO:0000313" key="15">
    <source>
        <dbReference type="Proteomes" id="UP001059380"/>
    </source>
</evidence>
<dbReference type="InterPro" id="IPR016174">
    <property type="entry name" value="Di-haem_cyt_TM"/>
</dbReference>
<comment type="subcellular location">
    <subcellularLocation>
        <location evidence="1">Cell membrane</location>
        <topology evidence="1">Multi-pass membrane protein</topology>
    </subcellularLocation>
</comment>
<accession>A0A9J7BLN6</accession>
<evidence type="ECO:0000256" key="11">
    <source>
        <dbReference type="ARBA" id="ARBA00023136"/>
    </source>
</evidence>
<keyword evidence="8" id="KW-0249">Electron transport</keyword>
<feature type="transmembrane region" description="Helical" evidence="12">
    <location>
        <begin position="21"/>
        <end position="42"/>
    </location>
</feature>
<evidence type="ECO:0000256" key="9">
    <source>
        <dbReference type="ARBA" id="ARBA00022989"/>
    </source>
</evidence>
<evidence type="ECO:0000256" key="5">
    <source>
        <dbReference type="ARBA" id="ARBA00022617"/>
    </source>
</evidence>
<proteinExistence type="inferred from homology"/>
<feature type="transmembrane region" description="Helical" evidence="12">
    <location>
        <begin position="94"/>
        <end position="113"/>
    </location>
</feature>
<dbReference type="Gene3D" id="1.20.950.20">
    <property type="entry name" value="Transmembrane di-heme cytochromes, Chain C"/>
    <property type="match status" value="1"/>
</dbReference>
<organism evidence="14 15">
    <name type="scientific">Occallatibacter riparius</name>
    <dbReference type="NCBI Taxonomy" id="1002689"/>
    <lineage>
        <taxon>Bacteria</taxon>
        <taxon>Pseudomonadati</taxon>
        <taxon>Acidobacteriota</taxon>
        <taxon>Terriglobia</taxon>
        <taxon>Terriglobales</taxon>
        <taxon>Acidobacteriaceae</taxon>
        <taxon>Occallatibacter</taxon>
    </lineage>
</organism>
<dbReference type="GO" id="GO:0022904">
    <property type="term" value="P:respiratory electron transport chain"/>
    <property type="evidence" value="ECO:0007669"/>
    <property type="project" value="InterPro"/>
</dbReference>
<dbReference type="GO" id="GO:0020037">
    <property type="term" value="F:heme binding"/>
    <property type="evidence" value="ECO:0007669"/>
    <property type="project" value="TreeGrafter"/>
</dbReference>
<keyword evidence="4" id="KW-1003">Cell membrane</keyword>
<evidence type="ECO:0000256" key="7">
    <source>
        <dbReference type="ARBA" id="ARBA00022723"/>
    </source>
</evidence>
<keyword evidence="9 12" id="KW-1133">Transmembrane helix</keyword>
<evidence type="ECO:0000256" key="3">
    <source>
        <dbReference type="ARBA" id="ARBA00022448"/>
    </source>
</evidence>
<evidence type="ECO:0000256" key="8">
    <source>
        <dbReference type="ARBA" id="ARBA00022982"/>
    </source>
</evidence>
<gene>
    <name evidence="14" type="ORF">MOP44_23700</name>
</gene>
<evidence type="ECO:0000313" key="14">
    <source>
        <dbReference type="EMBL" id="UWZ83559.1"/>
    </source>
</evidence>
<evidence type="ECO:0000256" key="6">
    <source>
        <dbReference type="ARBA" id="ARBA00022692"/>
    </source>
</evidence>
<feature type="transmembrane region" description="Helical" evidence="12">
    <location>
        <begin position="202"/>
        <end position="223"/>
    </location>
</feature>
<name>A0A9J7BLN6_9BACT</name>
<dbReference type="PANTHER" id="PTHR30485">
    <property type="entry name" value="NI/FE-HYDROGENASE 1 B-TYPE CYTOCHROME SUBUNIT"/>
    <property type="match status" value="1"/>
</dbReference>
<dbReference type="Pfam" id="PF01292">
    <property type="entry name" value="Ni_hydr_CYTB"/>
    <property type="match status" value="1"/>
</dbReference>
<dbReference type="InterPro" id="IPR000516">
    <property type="entry name" value="Ni-dep_Hydgase_cyt-B"/>
</dbReference>
<dbReference type="GO" id="GO:0005886">
    <property type="term" value="C:plasma membrane"/>
    <property type="evidence" value="ECO:0007669"/>
    <property type="project" value="UniProtKB-SubCell"/>
</dbReference>
<evidence type="ECO:0000256" key="10">
    <source>
        <dbReference type="ARBA" id="ARBA00023004"/>
    </source>
</evidence>
<dbReference type="RefSeq" id="WP_260792894.1">
    <property type="nucleotide sequence ID" value="NZ_CP093313.1"/>
</dbReference>
<dbReference type="GO" id="GO:0009055">
    <property type="term" value="F:electron transfer activity"/>
    <property type="evidence" value="ECO:0007669"/>
    <property type="project" value="InterPro"/>
</dbReference>
<keyword evidence="10" id="KW-0408">Iron</keyword>
<keyword evidence="5" id="KW-0349">Heme</keyword>
<dbReference type="AlphaFoldDB" id="A0A9J7BLN6"/>
<dbReference type="Proteomes" id="UP001059380">
    <property type="component" value="Chromosome"/>
</dbReference>
<evidence type="ECO:0000256" key="12">
    <source>
        <dbReference type="SAM" id="Phobius"/>
    </source>
</evidence>
<comment type="similarity">
    <text evidence="2">Belongs to the HupC/HyaC/HydC family.</text>
</comment>
<dbReference type="SUPFAM" id="SSF81342">
    <property type="entry name" value="Transmembrane di-heme cytochromes"/>
    <property type="match status" value="1"/>
</dbReference>
<reference evidence="14" key="1">
    <citation type="submission" date="2021-04" db="EMBL/GenBank/DDBJ databases">
        <title>Phylogenetic analysis of Acidobacteriaceae.</title>
        <authorList>
            <person name="Qiu L."/>
            <person name="Zhang Q."/>
        </authorList>
    </citation>
    <scope>NUCLEOTIDE SEQUENCE</scope>
    <source>
        <strain evidence="14">DSM 25168</strain>
    </source>
</reference>
<dbReference type="PRINTS" id="PR00161">
    <property type="entry name" value="NIHGNASECYTB"/>
</dbReference>
<dbReference type="InterPro" id="IPR051542">
    <property type="entry name" value="Hydrogenase_cytochrome"/>
</dbReference>
<feature type="domain" description="Cytochrome b561 bacterial/Ni-hydrogenase" evidence="13">
    <location>
        <begin position="14"/>
        <end position="236"/>
    </location>
</feature>